<dbReference type="EMBL" id="CCBQ010000019">
    <property type="protein sequence ID" value="CDO93124.1"/>
    <property type="molecule type" value="Genomic_DNA"/>
</dbReference>
<dbReference type="InterPro" id="IPR019156">
    <property type="entry name" value="Ataxin-10_domain"/>
</dbReference>
<dbReference type="Gene3D" id="1.25.10.10">
    <property type="entry name" value="Leucine-rich Repeat Variant"/>
    <property type="match status" value="1"/>
</dbReference>
<name>A0A0A8L4S0_9SACH</name>
<dbReference type="PANTHER" id="PTHR13255:SF0">
    <property type="entry name" value="ATAXIN-10"/>
    <property type="match status" value="1"/>
</dbReference>
<dbReference type="Pfam" id="PF09759">
    <property type="entry name" value="Atx10homo_assoc"/>
    <property type="match status" value="1"/>
</dbReference>
<sequence length="537" mass="61542">MESIVPSINSLFKDAPSDSNAYTYVIDQLKWLIKETTQENKRNDISSSRQTFFDFQECANIGRTVDLKQACTTQYIRVFKAIVIVLRNLSVANQVIPQEILLPSTMIQWYLSVSNQSVYSHDDMRELYKLICQFNFNCTRNDVVFDESSFENHILFLMDMLNFINDDDSVNAFSLWLANFIKNDAFLSMLLNDRRSFAIIDDILINGIMAQKTEILSLTESKSDALNDLSSLAILQFRIIRQIITHESFGSYLRSLCKNKGFDSFNTTIKVAAMLVTSSENWDHYQITAILNWVLKTFEEYTMLVESFFSLQPTPNSTQAPPLFEILFSTLDILTSMAQYSHAQKYMVTYDGVQKVVKLFDILERNCLKIQFNKPSGSAQSQTETRNLKATDYRGNVVTSPALIDNRIHNNTVNDSNFPGIKCFLVELLGFLAYQRKEVQDSIRELHGLELVLSNCIIDDNNPFIKERCIVCIRYLLDNNQENQEFICKLEAKKAVDDEVLQKAGYKMGIDGNGNVKLVADEVNIVSEQQLLEKINE</sequence>
<evidence type="ECO:0000256" key="2">
    <source>
        <dbReference type="ARBA" id="ARBA00022618"/>
    </source>
</evidence>
<dbReference type="OrthoDB" id="379794at2759"/>
<keyword evidence="9" id="KW-1185">Reference proteome</keyword>
<keyword evidence="3" id="KW-0131">Cell cycle</keyword>
<dbReference type="SUPFAM" id="SSF48371">
    <property type="entry name" value="ARM repeat"/>
    <property type="match status" value="1"/>
</dbReference>
<evidence type="ECO:0000256" key="4">
    <source>
        <dbReference type="ARBA" id="ARBA00044746"/>
    </source>
</evidence>
<dbReference type="InterPro" id="IPR016024">
    <property type="entry name" value="ARM-type_fold"/>
</dbReference>
<keyword evidence="2" id="KW-0132">Cell division</keyword>
<dbReference type="GO" id="GO:0005829">
    <property type="term" value="C:cytosol"/>
    <property type="evidence" value="ECO:0007669"/>
    <property type="project" value="TreeGrafter"/>
</dbReference>
<evidence type="ECO:0000259" key="7">
    <source>
        <dbReference type="Pfam" id="PF09759"/>
    </source>
</evidence>
<evidence type="ECO:0000256" key="6">
    <source>
        <dbReference type="ARBA" id="ARBA00044805"/>
    </source>
</evidence>
<dbReference type="InterPro" id="IPR011989">
    <property type="entry name" value="ARM-like"/>
</dbReference>
<evidence type="ECO:0000256" key="1">
    <source>
        <dbReference type="ARBA" id="ARBA00008384"/>
    </source>
</evidence>
<dbReference type="PANTHER" id="PTHR13255">
    <property type="entry name" value="ATAXIN-10"/>
    <property type="match status" value="1"/>
</dbReference>
<protein>
    <recommendedName>
        <fullName evidence="5">Ataxin-10 homolog</fullName>
    </recommendedName>
    <alternativeName>
        <fullName evidence="6">Copper transport protein 86</fullName>
    </alternativeName>
</protein>
<evidence type="ECO:0000313" key="8">
    <source>
        <dbReference type="EMBL" id="CDO93124.1"/>
    </source>
</evidence>
<evidence type="ECO:0000313" key="9">
    <source>
        <dbReference type="Proteomes" id="UP000031516"/>
    </source>
</evidence>
<accession>A0A0A8L4S0</accession>
<gene>
    <name evidence="8" type="ORF">KLDO_g1426</name>
</gene>
<proteinExistence type="inferred from homology"/>
<comment type="function">
    <text evidence="4">May play a role in the regulation of cytokinesis.</text>
</comment>
<dbReference type="Proteomes" id="UP000031516">
    <property type="component" value="Unassembled WGS sequence"/>
</dbReference>
<feature type="domain" description="Ataxin-10" evidence="7">
    <location>
        <begin position="422"/>
        <end position="518"/>
    </location>
</feature>
<dbReference type="InterPro" id="IPR051374">
    <property type="entry name" value="Ataxin-10/CTR86_families"/>
</dbReference>
<organism evidence="8 9">
    <name type="scientific">Kluyveromyces dobzhanskii CBS 2104</name>
    <dbReference type="NCBI Taxonomy" id="1427455"/>
    <lineage>
        <taxon>Eukaryota</taxon>
        <taxon>Fungi</taxon>
        <taxon>Dikarya</taxon>
        <taxon>Ascomycota</taxon>
        <taxon>Saccharomycotina</taxon>
        <taxon>Saccharomycetes</taxon>
        <taxon>Saccharomycetales</taxon>
        <taxon>Saccharomycetaceae</taxon>
        <taxon>Kluyveromyces</taxon>
    </lineage>
</organism>
<dbReference type="AlphaFoldDB" id="A0A0A8L4S0"/>
<dbReference type="GO" id="GO:0051301">
    <property type="term" value="P:cell division"/>
    <property type="evidence" value="ECO:0007669"/>
    <property type="project" value="UniProtKB-KW"/>
</dbReference>
<comment type="caution">
    <text evidence="8">The sequence shown here is derived from an EMBL/GenBank/DDBJ whole genome shotgun (WGS) entry which is preliminary data.</text>
</comment>
<reference evidence="8 9" key="1">
    <citation type="submission" date="2014-03" db="EMBL/GenBank/DDBJ databases">
        <title>The genome of Kluyveromyces dobzhanskii.</title>
        <authorList>
            <person name="Nystedt B."/>
            <person name="Astrom S."/>
        </authorList>
    </citation>
    <scope>NUCLEOTIDE SEQUENCE [LARGE SCALE GENOMIC DNA]</scope>
    <source>
        <strain evidence="8 9">CBS 2104</strain>
    </source>
</reference>
<evidence type="ECO:0000256" key="3">
    <source>
        <dbReference type="ARBA" id="ARBA00023306"/>
    </source>
</evidence>
<evidence type="ECO:0000256" key="5">
    <source>
        <dbReference type="ARBA" id="ARBA00044801"/>
    </source>
</evidence>
<comment type="similarity">
    <text evidence="1">Belongs to the ataxin-10 family.</text>
</comment>